<name>X1U0W7_9ZZZZ</name>
<dbReference type="GO" id="GO:0016810">
    <property type="term" value="F:hydrolase activity, acting on carbon-nitrogen (but not peptide) bonds"/>
    <property type="evidence" value="ECO:0007669"/>
    <property type="project" value="InterPro"/>
</dbReference>
<dbReference type="PANTHER" id="PTHR43135">
    <property type="entry name" value="ALPHA-D-RIBOSE 1-METHYLPHOSPHONATE 5-TRIPHOSPHATE DIPHOSPHATASE"/>
    <property type="match status" value="1"/>
</dbReference>
<comment type="caution">
    <text evidence="2">The sequence shown here is derived from an EMBL/GenBank/DDBJ whole genome shotgun (WGS) entry which is preliminary data.</text>
</comment>
<accession>X1U0W7</accession>
<gene>
    <name evidence="2" type="ORF">S12H4_45691</name>
</gene>
<dbReference type="Gene3D" id="1.20.58.520">
    <property type="entry name" value="Amidohydrolase"/>
    <property type="match status" value="1"/>
</dbReference>
<dbReference type="AlphaFoldDB" id="X1U0W7"/>
<dbReference type="InterPro" id="IPR011059">
    <property type="entry name" value="Metal-dep_hydrolase_composite"/>
</dbReference>
<evidence type="ECO:0000313" key="2">
    <source>
        <dbReference type="EMBL" id="GAJ11203.1"/>
    </source>
</evidence>
<evidence type="ECO:0000259" key="1">
    <source>
        <dbReference type="Pfam" id="PF01979"/>
    </source>
</evidence>
<protein>
    <recommendedName>
        <fullName evidence="1">Amidohydrolase-related domain-containing protein</fullName>
    </recommendedName>
</protein>
<dbReference type="Gene3D" id="2.30.40.10">
    <property type="entry name" value="Urease, subunit C, domain 1"/>
    <property type="match status" value="1"/>
</dbReference>
<proteinExistence type="predicted"/>
<dbReference type="InterPro" id="IPR051781">
    <property type="entry name" value="Metallo-dep_Hydrolase"/>
</dbReference>
<dbReference type="Gene3D" id="3.30.110.90">
    <property type="entry name" value="Amidohydrolase"/>
    <property type="match status" value="1"/>
</dbReference>
<dbReference type="Pfam" id="PF01979">
    <property type="entry name" value="Amidohydro_1"/>
    <property type="match status" value="1"/>
</dbReference>
<dbReference type="SUPFAM" id="SSF51338">
    <property type="entry name" value="Composite domain of metallo-dependent hydrolases"/>
    <property type="match status" value="1"/>
</dbReference>
<dbReference type="PANTHER" id="PTHR43135:SF3">
    <property type="entry name" value="ALPHA-D-RIBOSE 1-METHYLPHOSPHONATE 5-TRIPHOSPHATE DIPHOSPHATASE"/>
    <property type="match status" value="1"/>
</dbReference>
<organism evidence="2">
    <name type="scientific">marine sediment metagenome</name>
    <dbReference type="NCBI Taxonomy" id="412755"/>
    <lineage>
        <taxon>unclassified sequences</taxon>
        <taxon>metagenomes</taxon>
        <taxon>ecological metagenomes</taxon>
    </lineage>
</organism>
<dbReference type="EMBL" id="BARW01028282">
    <property type="protein sequence ID" value="GAJ11203.1"/>
    <property type="molecule type" value="Genomic_DNA"/>
</dbReference>
<reference evidence="2" key="1">
    <citation type="journal article" date="2014" name="Front. Microbiol.">
        <title>High frequency of phylogenetically diverse reductive dehalogenase-homologous genes in deep subseafloor sedimentary metagenomes.</title>
        <authorList>
            <person name="Kawai M."/>
            <person name="Futagami T."/>
            <person name="Toyoda A."/>
            <person name="Takaki Y."/>
            <person name="Nishi S."/>
            <person name="Hori S."/>
            <person name="Arai W."/>
            <person name="Tsubouchi T."/>
            <person name="Morono Y."/>
            <person name="Uchiyama I."/>
            <person name="Ito T."/>
            <person name="Fujiyama A."/>
            <person name="Inagaki F."/>
            <person name="Takami H."/>
        </authorList>
    </citation>
    <scope>NUCLEOTIDE SEQUENCE</scope>
    <source>
        <strain evidence="2">Expedition CK06-06</strain>
    </source>
</reference>
<feature type="domain" description="Amidohydrolase-related" evidence="1">
    <location>
        <begin position="15"/>
        <end position="89"/>
    </location>
</feature>
<feature type="non-terminal residue" evidence="2">
    <location>
        <position position="150"/>
    </location>
</feature>
<sequence length="150" mass="16488">MSGTDTLLPGLVPGFALHRELEELVTVGLTPYEALRRSTTHPMEFLGELEEAGTIEIGKRANLVLLQANPLKDISNIRSIAGVMIQGRWYPRSYLDEGLGEIARGYKIEKEKQGVQGGREIETATAKTESPAQVDSAIYDAYVGEYDYGN</sequence>
<dbReference type="InterPro" id="IPR006680">
    <property type="entry name" value="Amidohydro-rel"/>
</dbReference>